<dbReference type="InterPro" id="IPR041347">
    <property type="entry name" value="MftR_C"/>
</dbReference>
<dbReference type="PROSITE" id="PS50977">
    <property type="entry name" value="HTH_TETR_2"/>
    <property type="match status" value="1"/>
</dbReference>
<keyword evidence="1" id="KW-0805">Transcription regulation</keyword>
<gene>
    <name evidence="6" type="ORF">DQ392_21850</name>
</gene>
<protein>
    <submittedName>
        <fullName evidence="6">TetR family transcriptional regulator</fullName>
    </submittedName>
</protein>
<feature type="domain" description="HTH tetR-type" evidence="5">
    <location>
        <begin position="15"/>
        <end position="75"/>
    </location>
</feature>
<dbReference type="GO" id="GO:0003700">
    <property type="term" value="F:DNA-binding transcription factor activity"/>
    <property type="evidence" value="ECO:0007669"/>
    <property type="project" value="TreeGrafter"/>
</dbReference>
<dbReference type="Gene3D" id="1.10.10.60">
    <property type="entry name" value="Homeodomain-like"/>
    <property type="match status" value="1"/>
</dbReference>
<organism evidence="6 7">
    <name type="scientific">Streptomyces reniochalinae</name>
    <dbReference type="NCBI Taxonomy" id="2250578"/>
    <lineage>
        <taxon>Bacteria</taxon>
        <taxon>Bacillati</taxon>
        <taxon>Actinomycetota</taxon>
        <taxon>Actinomycetes</taxon>
        <taxon>Kitasatosporales</taxon>
        <taxon>Streptomycetaceae</taxon>
        <taxon>Streptomyces</taxon>
    </lineage>
</organism>
<dbReference type="InterPro" id="IPR001647">
    <property type="entry name" value="HTH_TetR"/>
</dbReference>
<dbReference type="RefSeq" id="WP_114017391.1">
    <property type="nucleotide sequence ID" value="NZ_QOIM01000039.1"/>
</dbReference>
<evidence type="ECO:0000259" key="5">
    <source>
        <dbReference type="PROSITE" id="PS50977"/>
    </source>
</evidence>
<dbReference type="OrthoDB" id="8688418at2"/>
<keyword evidence="7" id="KW-1185">Reference proteome</keyword>
<dbReference type="Proteomes" id="UP000253507">
    <property type="component" value="Unassembled WGS sequence"/>
</dbReference>
<reference evidence="6 7" key="1">
    <citation type="submission" date="2018-06" db="EMBL/GenBank/DDBJ databases">
        <title>Streptomyces reniochalinae sp. nov. and Streptomyces diacarnus sp. nov. from marine sponges.</title>
        <authorList>
            <person name="Li L."/>
        </authorList>
    </citation>
    <scope>NUCLEOTIDE SEQUENCE [LARGE SCALE GENOMIC DNA]</scope>
    <source>
        <strain evidence="6 7">LHW50302</strain>
    </source>
</reference>
<dbReference type="Pfam" id="PF00440">
    <property type="entry name" value="TetR_N"/>
    <property type="match status" value="1"/>
</dbReference>
<dbReference type="AlphaFoldDB" id="A0A367EDZ0"/>
<dbReference type="Gene3D" id="1.10.357.10">
    <property type="entry name" value="Tetracycline Repressor, domain 2"/>
    <property type="match status" value="1"/>
</dbReference>
<dbReference type="InterPro" id="IPR009057">
    <property type="entry name" value="Homeodomain-like_sf"/>
</dbReference>
<evidence type="ECO:0000313" key="6">
    <source>
        <dbReference type="EMBL" id="RCG16173.1"/>
    </source>
</evidence>
<evidence type="ECO:0000256" key="4">
    <source>
        <dbReference type="PROSITE-ProRule" id="PRU00335"/>
    </source>
</evidence>
<dbReference type="PANTHER" id="PTHR30055:SF238">
    <property type="entry name" value="MYCOFACTOCIN BIOSYNTHESIS TRANSCRIPTIONAL REGULATOR MFTR-RELATED"/>
    <property type="match status" value="1"/>
</dbReference>
<keyword evidence="2 4" id="KW-0238">DNA-binding</keyword>
<comment type="caution">
    <text evidence="6">The sequence shown here is derived from an EMBL/GenBank/DDBJ whole genome shotgun (WGS) entry which is preliminary data.</text>
</comment>
<evidence type="ECO:0000256" key="2">
    <source>
        <dbReference type="ARBA" id="ARBA00023125"/>
    </source>
</evidence>
<name>A0A367EDZ0_9ACTN</name>
<dbReference type="InterPro" id="IPR050109">
    <property type="entry name" value="HTH-type_TetR-like_transc_reg"/>
</dbReference>
<dbReference type="EMBL" id="QOIM01000039">
    <property type="protein sequence ID" value="RCG16173.1"/>
    <property type="molecule type" value="Genomic_DNA"/>
</dbReference>
<keyword evidence="3" id="KW-0804">Transcription</keyword>
<dbReference type="GO" id="GO:0000976">
    <property type="term" value="F:transcription cis-regulatory region binding"/>
    <property type="evidence" value="ECO:0007669"/>
    <property type="project" value="TreeGrafter"/>
</dbReference>
<evidence type="ECO:0000256" key="1">
    <source>
        <dbReference type="ARBA" id="ARBA00023015"/>
    </source>
</evidence>
<feature type="DNA-binding region" description="H-T-H motif" evidence="4">
    <location>
        <begin position="38"/>
        <end position="57"/>
    </location>
</feature>
<evidence type="ECO:0000313" key="7">
    <source>
        <dbReference type="Proteomes" id="UP000253507"/>
    </source>
</evidence>
<proteinExistence type="predicted"/>
<accession>A0A367EDZ0</accession>
<dbReference type="PRINTS" id="PR00455">
    <property type="entry name" value="HTHTETR"/>
</dbReference>
<dbReference type="Pfam" id="PF17754">
    <property type="entry name" value="TetR_C_14"/>
    <property type="match status" value="1"/>
</dbReference>
<dbReference type="SUPFAM" id="SSF46689">
    <property type="entry name" value="Homeodomain-like"/>
    <property type="match status" value="1"/>
</dbReference>
<dbReference type="PANTHER" id="PTHR30055">
    <property type="entry name" value="HTH-TYPE TRANSCRIPTIONAL REGULATOR RUTR"/>
    <property type="match status" value="1"/>
</dbReference>
<evidence type="ECO:0000256" key="3">
    <source>
        <dbReference type="ARBA" id="ARBA00023163"/>
    </source>
</evidence>
<sequence length="204" mass="22894">MSDEPVLGLRERKKIDTRKALSDAAVELMYERGLKNLVREEIAARVGVSPRTFGNYFASKYEALAYRLGDRIRRSAELLRARPAQEPLWTAIAEAMVEPLWADGAPFGRPTREQLVELRKLSLVPEMQEAMARASIDDLVDAIAARTGTDARNDLYPRLVARITVTAVNAVMDRYVHTDEPVKIPDLLREVITSISEGLPPPER</sequence>